<dbReference type="KEGG" id="api:100161336"/>
<evidence type="ECO:0000313" key="4">
    <source>
        <dbReference type="Proteomes" id="UP000007819"/>
    </source>
</evidence>
<evidence type="ECO:0000256" key="1">
    <source>
        <dbReference type="PROSITE-ProRule" id="PRU00042"/>
    </source>
</evidence>
<protein>
    <recommendedName>
        <fullName evidence="2">C2H2-type domain-containing protein</fullName>
    </recommendedName>
</protein>
<keyword evidence="1" id="KW-0479">Metal-binding</keyword>
<dbReference type="AlphaFoldDB" id="A0A8R2A294"/>
<reference evidence="3" key="2">
    <citation type="submission" date="2022-06" db="UniProtKB">
        <authorList>
            <consortium name="EnsemblMetazoa"/>
        </authorList>
    </citation>
    <scope>IDENTIFICATION</scope>
</reference>
<evidence type="ECO:0000259" key="2">
    <source>
        <dbReference type="PROSITE" id="PS50157"/>
    </source>
</evidence>
<dbReference type="RefSeq" id="XP_001948193.1">
    <property type="nucleotide sequence ID" value="XM_001948158.4"/>
</dbReference>
<dbReference type="InterPro" id="IPR013087">
    <property type="entry name" value="Znf_C2H2_type"/>
</dbReference>
<keyword evidence="4" id="KW-1185">Reference proteome</keyword>
<keyword evidence="1" id="KW-0863">Zinc-finger</keyword>
<name>A0A8R2A294_ACYPI</name>
<evidence type="ECO:0000313" key="3">
    <source>
        <dbReference type="EnsemblMetazoa" id="XP_001948193.1"/>
    </source>
</evidence>
<feature type="domain" description="C2H2-type" evidence="2">
    <location>
        <begin position="250"/>
        <end position="277"/>
    </location>
</feature>
<dbReference type="GO" id="GO:0008270">
    <property type="term" value="F:zinc ion binding"/>
    <property type="evidence" value="ECO:0007669"/>
    <property type="project" value="UniProtKB-KW"/>
</dbReference>
<dbReference type="PROSITE" id="PS50157">
    <property type="entry name" value="ZINC_FINGER_C2H2_2"/>
    <property type="match status" value="1"/>
</dbReference>
<keyword evidence="1" id="KW-0862">Zinc</keyword>
<proteinExistence type="predicted"/>
<organism evidence="3 4">
    <name type="scientific">Acyrthosiphon pisum</name>
    <name type="common">Pea aphid</name>
    <dbReference type="NCBI Taxonomy" id="7029"/>
    <lineage>
        <taxon>Eukaryota</taxon>
        <taxon>Metazoa</taxon>
        <taxon>Ecdysozoa</taxon>
        <taxon>Arthropoda</taxon>
        <taxon>Hexapoda</taxon>
        <taxon>Insecta</taxon>
        <taxon>Pterygota</taxon>
        <taxon>Neoptera</taxon>
        <taxon>Paraneoptera</taxon>
        <taxon>Hemiptera</taxon>
        <taxon>Sternorrhyncha</taxon>
        <taxon>Aphidomorpha</taxon>
        <taxon>Aphidoidea</taxon>
        <taxon>Aphididae</taxon>
        <taxon>Macrosiphini</taxon>
        <taxon>Acyrthosiphon</taxon>
    </lineage>
</organism>
<dbReference type="SMART" id="SM00355">
    <property type="entry name" value="ZnF_C2H2"/>
    <property type="match status" value="2"/>
</dbReference>
<accession>A0A8R2A294</accession>
<dbReference type="OrthoDB" id="6611560at2759"/>
<dbReference type="GeneID" id="100161336"/>
<dbReference type="EnsemblMetazoa" id="XM_001948158.4">
    <property type="protein sequence ID" value="XP_001948193.1"/>
    <property type="gene ID" value="LOC100161336"/>
</dbReference>
<sequence>MKERYRKQKFLKNVGLQPFKIQRPMEEENDTNICERVCFYYFDDEAQVICRGCYKSFNSWLNFRLHFNTLSCHTTQTNYKLNTYNDVYKKYKLKKAKTKKKMNNRLSAAQLMDLETLNTRKTRKRCYQNTRAVVTVSKSSSDSGSTNSEKATVKTLKKGTVEIDISSDESVEESKIKPNGCDTIEVQDIPSSTKTIIPNSSHDNQTTLTVKTEWNADDLSLISSDDHSSSSAHCPPKYSPPKNKELKYQYVCVICDAQFMSKCSLTMHQVQHIKSDRSSYSVFMAALTQSARV</sequence>
<dbReference type="PROSITE" id="PS00028">
    <property type="entry name" value="ZINC_FINGER_C2H2_1"/>
    <property type="match status" value="1"/>
</dbReference>
<reference evidence="4" key="1">
    <citation type="submission" date="2010-06" db="EMBL/GenBank/DDBJ databases">
        <authorList>
            <person name="Jiang H."/>
            <person name="Abraham K."/>
            <person name="Ali S."/>
            <person name="Alsbrooks S.L."/>
            <person name="Anim B.N."/>
            <person name="Anosike U.S."/>
            <person name="Attaway T."/>
            <person name="Bandaranaike D.P."/>
            <person name="Battles P.K."/>
            <person name="Bell S.N."/>
            <person name="Bell A.V."/>
            <person name="Beltran B."/>
            <person name="Bickham C."/>
            <person name="Bustamante Y."/>
            <person name="Caleb T."/>
            <person name="Canada A."/>
            <person name="Cardenas V."/>
            <person name="Carter K."/>
            <person name="Chacko J."/>
            <person name="Chandrabose M.N."/>
            <person name="Chavez D."/>
            <person name="Chavez A."/>
            <person name="Chen L."/>
            <person name="Chu H.-S."/>
            <person name="Claassen K.J."/>
            <person name="Cockrell R."/>
            <person name="Collins M."/>
            <person name="Cooper J.A."/>
            <person name="Cree A."/>
            <person name="Curry S.M."/>
            <person name="Da Y."/>
            <person name="Dao M.D."/>
            <person name="Das B."/>
            <person name="Davila M.-L."/>
            <person name="Davy-Carroll L."/>
            <person name="Denson S."/>
            <person name="Dinh H."/>
            <person name="Ebong V.E."/>
            <person name="Edwards J.R."/>
            <person name="Egan A."/>
            <person name="El-Daye J."/>
            <person name="Escobedo L."/>
            <person name="Fernandez S."/>
            <person name="Fernando P.R."/>
            <person name="Flagg N."/>
            <person name="Forbes L.D."/>
            <person name="Fowler R.G."/>
            <person name="Fu Q."/>
            <person name="Gabisi R.A."/>
            <person name="Ganer J."/>
            <person name="Garbino Pronczuk A."/>
            <person name="Garcia R.M."/>
            <person name="Garner T."/>
            <person name="Garrett T.E."/>
            <person name="Gonzalez D.A."/>
            <person name="Hamid H."/>
            <person name="Hawkins E.S."/>
            <person name="Hirani K."/>
            <person name="Hogues M.E."/>
            <person name="Hollins B."/>
            <person name="Hsiao C.-H."/>
            <person name="Jabil R."/>
            <person name="James M.L."/>
            <person name="Jhangiani S.N."/>
            <person name="Johnson B."/>
            <person name="Johnson Q."/>
            <person name="Joshi V."/>
            <person name="Kalu J.B."/>
            <person name="Kam C."/>
            <person name="Kashfia A."/>
            <person name="Keebler J."/>
            <person name="Kisamo H."/>
            <person name="Kovar C.L."/>
            <person name="Lago L.A."/>
            <person name="Lai C.-Y."/>
            <person name="Laidlaw J."/>
            <person name="Lara F."/>
            <person name="Le T.-K."/>
            <person name="Lee S.L."/>
            <person name="Legall F.H."/>
            <person name="Lemon S.J."/>
            <person name="Lewis L.R."/>
            <person name="Li B."/>
            <person name="Liu Y."/>
            <person name="Liu Y.-S."/>
            <person name="Lopez J."/>
            <person name="Lozado R.J."/>
            <person name="Lu J."/>
            <person name="Madu R.C."/>
            <person name="Maheshwari M."/>
            <person name="Maheshwari R."/>
            <person name="Malloy K."/>
            <person name="Martinez E."/>
            <person name="Mathew T."/>
            <person name="Mercado I.C."/>
            <person name="Mercado C."/>
            <person name="Meyer B."/>
            <person name="Montgomery K."/>
            <person name="Morgan M.B."/>
            <person name="Munidasa M."/>
            <person name="Nazareth L.V."/>
            <person name="Nelson J."/>
            <person name="Ng B.M."/>
            <person name="Nguyen N.B."/>
            <person name="Nguyen P.Q."/>
            <person name="Nguyen T."/>
            <person name="Obregon M."/>
            <person name="Okwuonu G.O."/>
            <person name="Onwere C.G."/>
            <person name="Orozco G."/>
            <person name="Parra A."/>
            <person name="Patel S."/>
            <person name="Patil S."/>
            <person name="Perez A."/>
            <person name="Perez Y."/>
            <person name="Pham C."/>
            <person name="Primus E.L."/>
            <person name="Pu L.-L."/>
            <person name="Puazo M."/>
            <person name="Qin X."/>
            <person name="Quiroz J.B."/>
            <person name="Reese J."/>
            <person name="Richards S."/>
            <person name="Rives C.M."/>
            <person name="Robberts R."/>
            <person name="Ruiz S.J."/>
            <person name="Ruiz M.J."/>
            <person name="Santibanez J."/>
            <person name="Schneider B.W."/>
            <person name="Sisson I."/>
            <person name="Smith M."/>
            <person name="Sodergren E."/>
            <person name="Song X.-Z."/>
            <person name="Song B.B."/>
            <person name="Summersgill H."/>
            <person name="Thelus R."/>
            <person name="Thornton R.D."/>
            <person name="Trejos Z.Y."/>
            <person name="Usmani K."/>
            <person name="Vattathil S."/>
            <person name="Villasana D."/>
            <person name="Walker D.L."/>
            <person name="Wang S."/>
            <person name="Wang K."/>
            <person name="White C.S."/>
            <person name="Williams A.C."/>
            <person name="Williamson J."/>
            <person name="Wilson K."/>
            <person name="Woghiren I.O."/>
            <person name="Woodworth J.R."/>
            <person name="Worley K.C."/>
            <person name="Wright R.A."/>
            <person name="Wu W."/>
            <person name="Young L."/>
            <person name="Zhang L."/>
            <person name="Zhang J."/>
            <person name="Zhu Y."/>
            <person name="Muzny D.M."/>
            <person name="Weinstock G."/>
            <person name="Gibbs R.A."/>
        </authorList>
    </citation>
    <scope>NUCLEOTIDE SEQUENCE [LARGE SCALE GENOMIC DNA]</scope>
    <source>
        <strain evidence="4">LSR1</strain>
    </source>
</reference>
<dbReference type="Proteomes" id="UP000007819">
    <property type="component" value="Chromosome A1"/>
</dbReference>